<dbReference type="WBParaSite" id="HNAJ_0001260001-mRNA-1">
    <property type="protein sequence ID" value="HNAJ_0001260001-mRNA-1"/>
    <property type="gene ID" value="HNAJ_0001260001"/>
</dbReference>
<dbReference type="PANTHER" id="PTHR22767:SF3">
    <property type="entry name" value="N-ALPHA-ACETYLTRANSFERASE 25, NATB AUXILIARY SUBUNIT"/>
    <property type="match status" value="1"/>
</dbReference>
<evidence type="ECO:0000313" key="2">
    <source>
        <dbReference type="EMBL" id="VDO13481.1"/>
    </source>
</evidence>
<reference evidence="4" key="1">
    <citation type="submission" date="2017-02" db="UniProtKB">
        <authorList>
            <consortium name="WormBaseParasite"/>
        </authorList>
    </citation>
    <scope>IDENTIFICATION</scope>
</reference>
<keyword evidence="3" id="KW-1185">Reference proteome</keyword>
<organism evidence="4">
    <name type="scientific">Rodentolepis nana</name>
    <name type="common">Dwarf tapeworm</name>
    <name type="synonym">Hymenolepis nana</name>
    <dbReference type="NCBI Taxonomy" id="102285"/>
    <lineage>
        <taxon>Eukaryota</taxon>
        <taxon>Metazoa</taxon>
        <taxon>Spiralia</taxon>
        <taxon>Lophotrochozoa</taxon>
        <taxon>Platyhelminthes</taxon>
        <taxon>Cestoda</taxon>
        <taxon>Eucestoda</taxon>
        <taxon>Cyclophyllidea</taxon>
        <taxon>Hymenolepididae</taxon>
        <taxon>Rodentolepis</taxon>
    </lineage>
</organism>
<evidence type="ECO:0000256" key="1">
    <source>
        <dbReference type="ARBA" id="ARBA00006298"/>
    </source>
</evidence>
<dbReference type="Pfam" id="PF09797">
    <property type="entry name" value="NatB_MDM20"/>
    <property type="match status" value="1"/>
</dbReference>
<dbReference type="GO" id="GO:0031416">
    <property type="term" value="C:NatB complex"/>
    <property type="evidence" value="ECO:0007669"/>
    <property type="project" value="TreeGrafter"/>
</dbReference>
<name>A0A0R3TXK5_RODNA</name>
<dbReference type="AlphaFoldDB" id="A0A0R3TXK5"/>
<reference evidence="2 3" key="2">
    <citation type="submission" date="2018-11" db="EMBL/GenBank/DDBJ databases">
        <authorList>
            <consortium name="Pathogen Informatics"/>
        </authorList>
    </citation>
    <scope>NUCLEOTIDE SEQUENCE [LARGE SCALE GENOMIC DNA]</scope>
</reference>
<sequence length="810" mass="92005">MFAELESTDERLHEAFELLEYKNTKRAITEINKLLKKNPKSPSANALKALILLRSSKLSEAYELMTSVMQKTPADSDTLQFLSIFFRELKEEETLESYIKAALEKYPDNKDLHLSLFYIYVRSCNFNAQQATARKLCQIDNSDRRYKFWMALSTMLQAEEDAASATRLFLPLTERMLKKALDDGHFTSHDDFSIYLSILLRLNKFEEVLALLNDEKLIGLLNTLDYDHDYNPLLLKVYSQLNNWAEMVKVCENLLNVDADNWFAWESLLRQCFADESFRENVLELIEKYSKASPKSRGPRLAMIDFSANLIKRGIEHPKAKESFCVQLIKDYFNDFSRKPVGSLDLAFVIPLLVKSDTARISLVKSLLEEAKSYQNSSKLSADDKVHSEVCAFRLARTNGVRIDLTELISTYQARAMIPLPNEKDVTKETIAYDDLLQLAVSELLDPSTVDKTTERGLGCILLGAYWLSDIGLKRSPANHFMRLKLVAMLSPFGGLACVPRLLQELESLNLRAILYISICHVAITPGPFLAAFGISSKSDHQYANLINFYVGTITRVQTIQQEMENCLMRSYRRNAFGSIHEATQFLQMLGRTDVFVLAQTELMYNKVLVKCDCFDDVLEQMGPCSSELIRLREALGHICDNRDFSVLPEFYHKIPDPNNRKASFDHLRAWIRLRLELVNLIGTCLKLVMKAVPFVDMISSGDVSENSLKNVTDIMRTIDEQRDALVKHLNTHGDVVAAFIGSKFKYTDLLLAPEMVNTAPPPLPSTTMTSFYFHGPFYQTFVNGIDLLKFLTGLLGDKSVTFLATGCGL</sequence>
<dbReference type="Gene3D" id="1.25.40.1040">
    <property type="match status" value="1"/>
</dbReference>
<dbReference type="SUPFAM" id="SSF48452">
    <property type="entry name" value="TPR-like"/>
    <property type="match status" value="1"/>
</dbReference>
<evidence type="ECO:0000313" key="3">
    <source>
        <dbReference type="Proteomes" id="UP000278807"/>
    </source>
</evidence>
<dbReference type="STRING" id="102285.A0A0R3TXK5"/>
<dbReference type="Proteomes" id="UP000278807">
    <property type="component" value="Unassembled WGS sequence"/>
</dbReference>
<protein>
    <submittedName>
        <fullName evidence="4">TPR_REGION domain-containing protein</fullName>
    </submittedName>
</protein>
<proteinExistence type="inferred from homology"/>
<gene>
    <name evidence="2" type="ORF">HNAJ_LOCUS12577</name>
</gene>
<comment type="similarity">
    <text evidence="1">Belongs to the MDM20/NAA25 family.</text>
</comment>
<dbReference type="InterPro" id="IPR011990">
    <property type="entry name" value="TPR-like_helical_dom_sf"/>
</dbReference>
<dbReference type="EMBL" id="UZAE01014448">
    <property type="protein sequence ID" value="VDO13481.1"/>
    <property type="molecule type" value="Genomic_DNA"/>
</dbReference>
<evidence type="ECO:0000313" key="4">
    <source>
        <dbReference type="WBParaSite" id="HNAJ_0001260001-mRNA-1"/>
    </source>
</evidence>
<dbReference type="InterPro" id="IPR019183">
    <property type="entry name" value="NAA25_NatB_aux_su"/>
</dbReference>
<accession>A0A0R3TXK5</accession>
<dbReference type="OrthoDB" id="1874341at2759"/>
<dbReference type="PANTHER" id="PTHR22767">
    <property type="entry name" value="N-TERMINAL ACETYLTRANSFERASE-RELATED"/>
    <property type="match status" value="1"/>
</dbReference>